<evidence type="ECO:0000313" key="1">
    <source>
        <dbReference type="EMBL" id="MFA9192894.1"/>
    </source>
</evidence>
<keyword evidence="2" id="KW-1185">Reference proteome</keyword>
<dbReference type="EMBL" id="JBCFQK010000001">
    <property type="protein sequence ID" value="MFA9192894.1"/>
    <property type="molecule type" value="Genomic_DNA"/>
</dbReference>
<dbReference type="RefSeq" id="WP_373389971.1">
    <property type="nucleotide sequence ID" value="NZ_JBCFQK010000001.1"/>
</dbReference>
<organism evidence="1 2">
    <name type="scientific">Flavobacterium magnesitis</name>
    <dbReference type="NCBI Taxonomy" id="3138077"/>
    <lineage>
        <taxon>Bacteria</taxon>
        <taxon>Pseudomonadati</taxon>
        <taxon>Bacteroidota</taxon>
        <taxon>Flavobacteriia</taxon>
        <taxon>Flavobacteriales</taxon>
        <taxon>Flavobacteriaceae</taxon>
        <taxon>Flavobacterium</taxon>
    </lineage>
</organism>
<accession>A0ABV4TFI6</accession>
<protein>
    <submittedName>
        <fullName evidence="1">Uncharacterized protein</fullName>
    </submittedName>
</protein>
<sequence length="489" mass="57739">MSIPISEIDGFVAEYDINLDDFKEINYQSWSYLLKEKEGIPQYFGLIALQCLAASKMQNHNGITAANFKVHFADLIGVKNTNELNSFFAEDYDSEFKVQEKIWLSAQAFFKNKSVKIILPETTRYKGRFIQFPISQIVLNHEDLKEYNSFFSAIKNGFESISFQDFKKYYLNEISNFRNNFRRENNTKNDNQWSEVELKIKLKQIFDFYCSDDWVVKDQNLSFKNIISNKNYIIKFSPSELLLYDEYYNKLDKLNSLISNKRFIIFKENKNYPNEYESVNSILLNDNNIILIYNSPSNSNEIKMLKNVFPSIDYQNLKHNILIYKIINSDNLPDFFKNIVRGDYPIELKGFKVSGEKKYFVNHPPKIYLKEDIHYHIYYNKKRIGKDEMNRVGKYTIRINGYSNYNFELVELPILDYSINDKIKSLEFYSLDYKDEEIGCINGLLLKYKENVKIETLTINNWIKTINGSKVKSGSQLLKIISNSRNGKY</sequence>
<proteinExistence type="predicted"/>
<gene>
    <name evidence="1" type="ORF">AAGV33_00645</name>
</gene>
<evidence type="ECO:0000313" key="2">
    <source>
        <dbReference type="Proteomes" id="UP001574170"/>
    </source>
</evidence>
<comment type="caution">
    <text evidence="1">The sequence shown here is derived from an EMBL/GenBank/DDBJ whole genome shotgun (WGS) entry which is preliminary data.</text>
</comment>
<name>A0ABV4TFI6_9FLAO</name>
<reference evidence="1 2" key="1">
    <citation type="submission" date="2024-04" db="EMBL/GenBank/DDBJ databases">
        <title>New Clade of Flavobacterium.</title>
        <authorList>
            <person name="Matos L."/>
            <person name="Proenca D.N."/>
            <person name="Fransisco R.M."/>
            <person name="Chung A.P."/>
            <person name="Maccario L."/>
            <person name="Sorensen S.J."/>
            <person name="Morais P.V."/>
        </authorList>
    </citation>
    <scope>NUCLEOTIDE SEQUENCE [LARGE SCALE GENOMIC DNA]</scope>
    <source>
        <strain evidence="1 2">FBOR7N2.3</strain>
    </source>
</reference>
<dbReference type="Proteomes" id="UP001574170">
    <property type="component" value="Unassembled WGS sequence"/>
</dbReference>